<evidence type="ECO:0000313" key="3">
    <source>
        <dbReference type="Proteomes" id="UP000006854"/>
    </source>
</evidence>
<reference evidence="2 3" key="1">
    <citation type="journal article" date="2011" name="BMC Genomics">
        <title>Genome-wide analysis of the role of GlnR in Streptomyces venezuelae provides new insights into global nitrogen regulation in actinomycetes.</title>
        <authorList>
            <person name="Pullan S.T."/>
            <person name="Bibb M.J."/>
            <person name="Merrick M."/>
        </authorList>
    </citation>
    <scope>NUCLEOTIDE SEQUENCE [LARGE SCALE GENOMIC DNA]</scope>
    <source>
        <strain evidence="3">ATCC 10712 / CBS 650.69 / DSM 40230 / JCM 4526 / NBRC 13096 / PD 04745</strain>
    </source>
</reference>
<organism evidence="2 3">
    <name type="scientific">Streptomyces venezuelae (strain ATCC 10712 / CBS 650.69 / DSM 40230 / JCM 4526 / NBRC 13096 / PD 04745)</name>
    <dbReference type="NCBI Taxonomy" id="953739"/>
    <lineage>
        <taxon>Bacteria</taxon>
        <taxon>Bacillati</taxon>
        <taxon>Actinomycetota</taxon>
        <taxon>Actinomycetes</taxon>
        <taxon>Kitasatosporales</taxon>
        <taxon>Streptomycetaceae</taxon>
        <taxon>Streptomyces</taxon>
    </lineage>
</organism>
<proteinExistence type="predicted"/>
<name>F2RF68_STRVP</name>
<evidence type="ECO:0000256" key="1">
    <source>
        <dbReference type="SAM" id="MobiDB-lite"/>
    </source>
</evidence>
<dbReference type="OrthoDB" id="5493262at2"/>
<dbReference type="PANTHER" id="PTHR41913:SF1">
    <property type="entry name" value="DUF1684 DOMAIN-CONTAINING PROTEIN"/>
    <property type="match status" value="1"/>
</dbReference>
<dbReference type="STRING" id="953739.SVEN_1361"/>
<dbReference type="AlphaFoldDB" id="F2RF68"/>
<evidence type="ECO:0008006" key="4">
    <source>
        <dbReference type="Google" id="ProtNLM"/>
    </source>
</evidence>
<dbReference type="GeneID" id="51861952"/>
<dbReference type="RefSeq" id="WP_015032566.1">
    <property type="nucleotide sequence ID" value="NC_018750.1"/>
</dbReference>
<dbReference type="PATRIC" id="fig|953739.5.peg.3430"/>
<dbReference type="Pfam" id="PF07920">
    <property type="entry name" value="DUF1684"/>
    <property type="match status" value="1"/>
</dbReference>
<feature type="compositionally biased region" description="Basic and acidic residues" evidence="1">
    <location>
        <begin position="26"/>
        <end position="35"/>
    </location>
</feature>
<dbReference type="Proteomes" id="UP000006854">
    <property type="component" value="Chromosome"/>
</dbReference>
<dbReference type="HOGENOM" id="CLU_093051_0_0_11"/>
<keyword evidence="3" id="KW-1185">Reference proteome</keyword>
<dbReference type="PANTHER" id="PTHR41913">
    <property type="entry name" value="DUF1684 DOMAIN-CONTAINING PROTEIN"/>
    <property type="match status" value="1"/>
</dbReference>
<feature type="region of interest" description="Disordered" evidence="1">
    <location>
        <begin position="1"/>
        <end position="41"/>
    </location>
</feature>
<accession>F2RF68</accession>
<dbReference type="EMBL" id="FR845719">
    <property type="protein sequence ID" value="CCA54648.1"/>
    <property type="molecule type" value="Genomic_DNA"/>
</dbReference>
<dbReference type="eggNOG" id="COG3358">
    <property type="taxonomic scope" value="Bacteria"/>
</dbReference>
<gene>
    <name evidence="2" type="ordered locus">SVEN_1361</name>
</gene>
<evidence type="ECO:0000313" key="2">
    <source>
        <dbReference type="EMBL" id="CCA54648.1"/>
    </source>
</evidence>
<dbReference type="KEGG" id="sve:SVEN_1361"/>
<dbReference type="InterPro" id="IPR012467">
    <property type="entry name" value="DUF1684"/>
</dbReference>
<sequence>MSTDNDSGTDAGTRPDADAGAGPRQEWQHWHEQREAAVSSSYGPLSLTGTYWLSDFPEGRIPAVPGEWREDGDEVLLSAAAEDGVTVDGKPLAGTVRLTADHPPIHESRVESAGRRLVVLRREGLWAVRDFDPGSAARAAFRGIEATPYDERWVVPGVFRPYEETRSVRVENADGRERGLGLSGELVFDLHGGEHTLQVAVEDDGTLWAVFADATSGRDSYRFRFLRPPAPAADGSVTVDFNRALLPPCAFADHFICPFPPPGNTLDTAVAAGERRLSGA</sequence>
<feature type="compositionally biased region" description="Polar residues" evidence="1">
    <location>
        <begin position="1"/>
        <end position="10"/>
    </location>
</feature>
<protein>
    <recommendedName>
        <fullName evidence="4">DUF1684 domain-containing protein</fullName>
    </recommendedName>
</protein>